<feature type="transmembrane region" description="Helical" evidence="1">
    <location>
        <begin position="21"/>
        <end position="39"/>
    </location>
</feature>
<dbReference type="Proteomes" id="UP001396334">
    <property type="component" value="Unassembled WGS sequence"/>
</dbReference>
<sequence length="72" mass="8350">MRSTAKPHFYLALIKHSVVDIIFFLLSFPLHSPILLLVGPRPFPLPQIVEIEKKSKDPYYIICLKRSFVAKK</sequence>
<evidence type="ECO:0000313" key="2">
    <source>
        <dbReference type="EMBL" id="KAK8988759.1"/>
    </source>
</evidence>
<evidence type="ECO:0000313" key="3">
    <source>
        <dbReference type="Proteomes" id="UP001396334"/>
    </source>
</evidence>
<proteinExistence type="predicted"/>
<dbReference type="EMBL" id="JBBPBN010000057">
    <property type="protein sequence ID" value="KAK8988759.1"/>
    <property type="molecule type" value="Genomic_DNA"/>
</dbReference>
<reference evidence="2 3" key="1">
    <citation type="journal article" date="2024" name="G3 (Bethesda)">
        <title>Genome assembly of Hibiscus sabdariffa L. provides insights into metabolisms of medicinal natural products.</title>
        <authorList>
            <person name="Kim T."/>
        </authorList>
    </citation>
    <scope>NUCLEOTIDE SEQUENCE [LARGE SCALE GENOMIC DNA]</scope>
    <source>
        <strain evidence="2">TK-2024</strain>
        <tissue evidence="2">Old leaves</tissue>
    </source>
</reference>
<protein>
    <submittedName>
        <fullName evidence="2">Uncharacterized protein</fullName>
    </submittedName>
</protein>
<evidence type="ECO:0000256" key="1">
    <source>
        <dbReference type="SAM" id="Phobius"/>
    </source>
</evidence>
<keyword evidence="1" id="KW-0812">Transmembrane</keyword>
<comment type="caution">
    <text evidence="2">The sequence shown here is derived from an EMBL/GenBank/DDBJ whole genome shotgun (WGS) entry which is preliminary data.</text>
</comment>
<keyword evidence="3" id="KW-1185">Reference proteome</keyword>
<keyword evidence="1" id="KW-0472">Membrane</keyword>
<name>A0ABR2PKA4_9ROSI</name>
<accession>A0ABR2PKA4</accession>
<gene>
    <name evidence="2" type="ORF">V6N11_030135</name>
</gene>
<keyword evidence="1" id="KW-1133">Transmembrane helix</keyword>
<organism evidence="2 3">
    <name type="scientific">Hibiscus sabdariffa</name>
    <name type="common">roselle</name>
    <dbReference type="NCBI Taxonomy" id="183260"/>
    <lineage>
        <taxon>Eukaryota</taxon>
        <taxon>Viridiplantae</taxon>
        <taxon>Streptophyta</taxon>
        <taxon>Embryophyta</taxon>
        <taxon>Tracheophyta</taxon>
        <taxon>Spermatophyta</taxon>
        <taxon>Magnoliopsida</taxon>
        <taxon>eudicotyledons</taxon>
        <taxon>Gunneridae</taxon>
        <taxon>Pentapetalae</taxon>
        <taxon>rosids</taxon>
        <taxon>malvids</taxon>
        <taxon>Malvales</taxon>
        <taxon>Malvaceae</taxon>
        <taxon>Malvoideae</taxon>
        <taxon>Hibiscus</taxon>
    </lineage>
</organism>